<dbReference type="PANTHER" id="PTHR10443">
    <property type="entry name" value="MICROSOMAL DIPEPTIDASE"/>
    <property type="match status" value="1"/>
</dbReference>
<reference evidence="1" key="1">
    <citation type="journal article" date="2014" name="Int. J. Syst. Evol. Microbiol.">
        <title>Complete genome sequence of Corynebacterium casei LMG S-19264T (=DSM 44701T), isolated from a smear-ripened cheese.</title>
        <authorList>
            <consortium name="US DOE Joint Genome Institute (JGI-PGF)"/>
            <person name="Walter F."/>
            <person name="Albersmeier A."/>
            <person name="Kalinowski J."/>
            <person name="Ruckert C."/>
        </authorList>
    </citation>
    <scope>NUCLEOTIDE SEQUENCE</scope>
    <source>
        <strain evidence="1">CGMCC 1.16012</strain>
    </source>
</reference>
<reference evidence="1" key="2">
    <citation type="submission" date="2020-09" db="EMBL/GenBank/DDBJ databases">
        <authorList>
            <person name="Sun Q."/>
            <person name="Zhou Y."/>
        </authorList>
    </citation>
    <scope>NUCLEOTIDE SEQUENCE</scope>
    <source>
        <strain evidence="1">CGMCC 1.16012</strain>
    </source>
</reference>
<evidence type="ECO:0000313" key="2">
    <source>
        <dbReference type="Proteomes" id="UP000606730"/>
    </source>
</evidence>
<dbReference type="SUPFAM" id="SSF51556">
    <property type="entry name" value="Metallo-dependent hydrolases"/>
    <property type="match status" value="1"/>
</dbReference>
<proteinExistence type="predicted"/>
<dbReference type="AlphaFoldDB" id="A0A917AIJ4"/>
<gene>
    <name evidence="1" type="ORF">GCM10011517_22590</name>
</gene>
<dbReference type="Proteomes" id="UP000606730">
    <property type="component" value="Unassembled WGS sequence"/>
</dbReference>
<comment type="caution">
    <text evidence="1">The sequence shown here is derived from an EMBL/GenBank/DDBJ whole genome shotgun (WGS) entry which is preliminary data.</text>
</comment>
<dbReference type="PROSITE" id="PS51365">
    <property type="entry name" value="RENAL_DIPEPTIDASE_2"/>
    <property type="match status" value="1"/>
</dbReference>
<accession>A0A917AIJ4</accession>
<name>A0A917AIJ4_9RHOB</name>
<dbReference type="GO" id="GO:0006508">
    <property type="term" value="P:proteolysis"/>
    <property type="evidence" value="ECO:0007669"/>
    <property type="project" value="InterPro"/>
</dbReference>
<dbReference type="EMBL" id="BMKN01000002">
    <property type="protein sequence ID" value="GGE54455.1"/>
    <property type="molecule type" value="Genomic_DNA"/>
</dbReference>
<organism evidence="1 2">
    <name type="scientific">Actibacterium pelagium</name>
    <dbReference type="NCBI Taxonomy" id="2029103"/>
    <lineage>
        <taxon>Bacteria</taxon>
        <taxon>Pseudomonadati</taxon>
        <taxon>Pseudomonadota</taxon>
        <taxon>Alphaproteobacteria</taxon>
        <taxon>Rhodobacterales</taxon>
        <taxon>Roseobacteraceae</taxon>
        <taxon>Actibacterium</taxon>
    </lineage>
</organism>
<protein>
    <submittedName>
        <fullName evidence="1">Dipeptidase</fullName>
    </submittedName>
</protein>
<dbReference type="InterPro" id="IPR008257">
    <property type="entry name" value="Pept_M19"/>
</dbReference>
<dbReference type="Pfam" id="PF01244">
    <property type="entry name" value="Peptidase_M19"/>
    <property type="match status" value="1"/>
</dbReference>
<dbReference type="GO" id="GO:0070573">
    <property type="term" value="F:metallodipeptidase activity"/>
    <property type="evidence" value="ECO:0007669"/>
    <property type="project" value="InterPro"/>
</dbReference>
<dbReference type="PANTHER" id="PTHR10443:SF12">
    <property type="entry name" value="DIPEPTIDASE"/>
    <property type="match status" value="1"/>
</dbReference>
<evidence type="ECO:0000313" key="1">
    <source>
        <dbReference type="EMBL" id="GGE54455.1"/>
    </source>
</evidence>
<sequence>MHSNTTRGFAVVLILLGAAWLSVGSFSDYLTGNRKMFAETPACDDASWCASIRDLFIIDAHSDTLLHRDPSQATDFGHVDLARLIQGGVDVQVFAMASVAPKIVEDDDKTTADDSAVCGSWDDGDRLGIFFPLKEPFHPETWLSPMGRVDRLINRFDQAVGKQASDGSTLVRIGTKADLDALMTERNSRDEISVGALLAIEGAYWASEDRGELTRQLDKLEAAGVRMIGLTHRSSNQLAGSNEDCWDRHGLTDLGFFAVAEIWKRNMVLDLAHASSATIADVAQLSSEGKGGPVIVSHTGVKSACKHDRNLSDEDLRNVVRSDGVVSLGFWTTVNCIKGAVTAQQARLAIARSFAVAYQILSTPEFAAEMGPGYETSSHIALGSDFDGATLVPADASAIPWYLEGIAKVEADGQRVFDRASIENVAGKNLLRLLLGAMKNR</sequence>
<dbReference type="Gene3D" id="3.20.20.140">
    <property type="entry name" value="Metal-dependent hydrolases"/>
    <property type="match status" value="1"/>
</dbReference>
<keyword evidence="2" id="KW-1185">Reference proteome</keyword>
<dbReference type="InterPro" id="IPR032466">
    <property type="entry name" value="Metal_Hydrolase"/>
</dbReference>